<dbReference type="InterPro" id="IPR057290">
    <property type="entry name" value="CHX17_C"/>
</dbReference>
<dbReference type="Proteomes" id="UP000515121">
    <property type="component" value="Unplaced"/>
</dbReference>
<feature type="transmembrane region" description="Helical" evidence="10">
    <location>
        <begin position="86"/>
        <end position="115"/>
    </location>
</feature>
<dbReference type="GO" id="GO:0006813">
    <property type="term" value="P:potassium ion transport"/>
    <property type="evidence" value="ECO:0007669"/>
    <property type="project" value="UniProtKB-KW"/>
</dbReference>
<evidence type="ECO:0000256" key="1">
    <source>
        <dbReference type="ARBA" id="ARBA00004141"/>
    </source>
</evidence>
<evidence type="ECO:0000256" key="10">
    <source>
        <dbReference type="SAM" id="Phobius"/>
    </source>
</evidence>
<feature type="transmembrane region" description="Helical" evidence="10">
    <location>
        <begin position="44"/>
        <end position="66"/>
    </location>
</feature>
<feature type="transmembrane region" description="Helical" evidence="10">
    <location>
        <begin position="619"/>
        <end position="637"/>
    </location>
</feature>
<accession>A0A6P5X6G2</accession>
<dbReference type="GO" id="GO:0006885">
    <property type="term" value="P:regulation of pH"/>
    <property type="evidence" value="ECO:0007669"/>
    <property type="project" value="TreeGrafter"/>
</dbReference>
<keyword evidence="7" id="KW-0406">Ion transport</keyword>
<dbReference type="Gene3D" id="1.20.1530.20">
    <property type="match status" value="1"/>
</dbReference>
<dbReference type="Pfam" id="PF23259">
    <property type="entry name" value="CHX17_C"/>
    <property type="match status" value="1"/>
</dbReference>
<keyword evidence="5" id="KW-0630">Potassium</keyword>
<feature type="non-terminal residue" evidence="15">
    <location>
        <position position="1"/>
    </location>
</feature>
<organism evidence="14 15">
    <name type="scientific">Durio zibethinus</name>
    <name type="common">Durian</name>
    <dbReference type="NCBI Taxonomy" id="66656"/>
    <lineage>
        <taxon>Eukaryota</taxon>
        <taxon>Viridiplantae</taxon>
        <taxon>Streptophyta</taxon>
        <taxon>Embryophyta</taxon>
        <taxon>Tracheophyta</taxon>
        <taxon>Spermatophyta</taxon>
        <taxon>Magnoliopsida</taxon>
        <taxon>eudicotyledons</taxon>
        <taxon>Gunneridae</taxon>
        <taxon>Pentapetalae</taxon>
        <taxon>rosids</taxon>
        <taxon>malvids</taxon>
        <taxon>Malvales</taxon>
        <taxon>Malvaceae</taxon>
        <taxon>Helicteroideae</taxon>
        <taxon>Durio</taxon>
    </lineage>
</organism>
<feature type="domain" description="Cation/H+ exchanger transmembrane" evidence="11">
    <location>
        <begin position="2"/>
        <end position="183"/>
    </location>
</feature>
<dbReference type="Pfam" id="PF23256">
    <property type="entry name" value="CHX17_2nd"/>
    <property type="match status" value="1"/>
</dbReference>
<dbReference type="InterPro" id="IPR006153">
    <property type="entry name" value="Cation/H_exchanger_TM"/>
</dbReference>
<evidence type="ECO:0000313" key="14">
    <source>
        <dbReference type="Proteomes" id="UP000515121"/>
    </source>
</evidence>
<dbReference type="PANTHER" id="PTHR32468">
    <property type="entry name" value="CATION/H + ANTIPORTER"/>
    <property type="match status" value="1"/>
</dbReference>
<keyword evidence="8 10" id="KW-0472">Membrane</keyword>
<evidence type="ECO:0000256" key="2">
    <source>
        <dbReference type="ARBA" id="ARBA00022448"/>
    </source>
</evidence>
<dbReference type="Pfam" id="PF00999">
    <property type="entry name" value="Na_H_Exchanger"/>
    <property type="match status" value="1"/>
</dbReference>
<keyword evidence="6 10" id="KW-1133">Transmembrane helix</keyword>
<evidence type="ECO:0000259" key="11">
    <source>
        <dbReference type="Pfam" id="PF00999"/>
    </source>
</evidence>
<feature type="domain" description="Cation/H(+) antiporter central" evidence="12">
    <location>
        <begin position="268"/>
        <end position="403"/>
    </location>
</feature>
<keyword evidence="3" id="KW-0633">Potassium transport</keyword>
<dbReference type="GO" id="GO:0015297">
    <property type="term" value="F:antiporter activity"/>
    <property type="evidence" value="ECO:0007669"/>
    <property type="project" value="InterPro"/>
</dbReference>
<gene>
    <name evidence="15" type="primary">LOC111280549</name>
</gene>
<comment type="similarity">
    <text evidence="9">Belongs to the monovalent cation:proton antiporter 2 (CPA2) transporter (TC 2.A.37) family. CHX (TC 2.A.37.4) subfamily.</text>
</comment>
<evidence type="ECO:0000256" key="7">
    <source>
        <dbReference type="ARBA" id="ARBA00023065"/>
    </source>
</evidence>
<keyword evidence="4 10" id="KW-0812">Transmembrane</keyword>
<dbReference type="GO" id="GO:0016020">
    <property type="term" value="C:membrane"/>
    <property type="evidence" value="ECO:0007669"/>
    <property type="project" value="UniProtKB-SubCell"/>
</dbReference>
<dbReference type="InterPro" id="IPR057291">
    <property type="entry name" value="CHX17_2nd"/>
</dbReference>
<feature type="transmembrane region" description="Helical" evidence="10">
    <location>
        <begin position="157"/>
        <end position="178"/>
    </location>
</feature>
<dbReference type="RefSeq" id="XP_022723748.1">
    <property type="nucleotide sequence ID" value="XM_022868013.1"/>
</dbReference>
<protein>
    <submittedName>
        <fullName evidence="15">Cation/H(+) antiporter 15-like</fullName>
    </submittedName>
</protein>
<feature type="domain" description="Cation/H(+) antiporter C-terminal" evidence="13">
    <location>
        <begin position="415"/>
        <end position="569"/>
    </location>
</feature>
<keyword evidence="2" id="KW-0813">Transport</keyword>
<dbReference type="GO" id="GO:1902600">
    <property type="term" value="P:proton transmembrane transport"/>
    <property type="evidence" value="ECO:0007669"/>
    <property type="project" value="InterPro"/>
</dbReference>
<dbReference type="KEGG" id="dzi:111280549"/>
<comment type="subcellular location">
    <subcellularLocation>
        <location evidence="1">Membrane</location>
        <topology evidence="1">Multi-pass membrane protein</topology>
    </subcellularLocation>
</comment>
<evidence type="ECO:0000259" key="13">
    <source>
        <dbReference type="Pfam" id="PF23259"/>
    </source>
</evidence>
<evidence type="ECO:0000256" key="5">
    <source>
        <dbReference type="ARBA" id="ARBA00022958"/>
    </source>
</evidence>
<dbReference type="GO" id="GO:0012505">
    <property type="term" value="C:endomembrane system"/>
    <property type="evidence" value="ECO:0007669"/>
    <property type="project" value="TreeGrafter"/>
</dbReference>
<evidence type="ECO:0000256" key="3">
    <source>
        <dbReference type="ARBA" id="ARBA00022538"/>
    </source>
</evidence>
<name>A0A6P5X6G2_DURZI</name>
<proteinExistence type="inferred from homology"/>
<evidence type="ECO:0000256" key="6">
    <source>
        <dbReference type="ARBA" id="ARBA00022989"/>
    </source>
</evidence>
<feature type="transmembrane region" description="Helical" evidence="10">
    <location>
        <begin position="13"/>
        <end position="37"/>
    </location>
</feature>
<dbReference type="InterPro" id="IPR050794">
    <property type="entry name" value="CPA2_transporter"/>
</dbReference>
<evidence type="ECO:0000259" key="12">
    <source>
        <dbReference type="Pfam" id="PF23256"/>
    </source>
</evidence>
<dbReference type="AlphaFoldDB" id="A0A6P5X6G2"/>
<dbReference type="InterPro" id="IPR038770">
    <property type="entry name" value="Na+/solute_symporter_sf"/>
</dbReference>
<evidence type="ECO:0000256" key="4">
    <source>
        <dbReference type="ARBA" id="ARBA00022692"/>
    </source>
</evidence>
<feature type="transmembrane region" description="Helical" evidence="10">
    <location>
        <begin position="127"/>
        <end position="145"/>
    </location>
</feature>
<sequence length="638" mass="71164">SDLKLLNSNIGRLAMPIALISDLDCWVLIVILIPFCANPRNAPYVITTTTAYLLASFYTIGPFLAWVVRRTSDGNENNYSDFYLCFVLVGVIVSAFSTDVTGTHSVVGAFVFGLIMPDELALVLERFDYFVSGLMMPLFFAVSGIRVDILKITEWSLVLFIVIMLCAVTIISFLPIFLSLTLTLKIQGLCGDDCYNSINDQYSCSHNCRHLQADQSSIDYNSRSRTIQQAKAEAELRIIACIHSFCNVPGILKLLDVSHGSQHNHTTVFTPHLVELTGRGSAMLIVHDSHKHRFDDPVYHPAYGDRSETDKIVNAFREYENKTCNVSIQSFAAVSPFVAMHGDISHLAEGKQVAFLILPFHKQATKEGNLLERSSAFRNMNQNVLLNVPCSVGIFIDRGLQEATGAKSSNGINQIAMVFLGGADDWEALAYPRRMARKPGVSLKVIRLLEMNSMDLANSKNSMQSSSSYLDRQRQIDDDYINEFRIRTVGEELIMYEEKSLFNGEELVVELKEIENKFELFIVGRRDGLASPLTTELSNWVDCPELGIIGDLLAISDSATGSVLVVQQCIDSGHSHVIEDLVGTPISSRDGTVMDFGSRRLSMSSSTRLGMYTRQKRRMIMMTMMMINGVILFFSPFF</sequence>
<keyword evidence="14" id="KW-1185">Reference proteome</keyword>
<dbReference type="OrthoDB" id="2687058at2759"/>
<reference evidence="15" key="1">
    <citation type="submission" date="2025-08" db="UniProtKB">
        <authorList>
            <consortium name="RefSeq"/>
        </authorList>
    </citation>
    <scope>IDENTIFICATION</scope>
    <source>
        <tissue evidence="15">Fruit stalk</tissue>
    </source>
</reference>
<dbReference type="PANTHER" id="PTHR32468:SF68">
    <property type="entry name" value="CATION_H+ EXCHANGER DOMAIN-CONTAINING PROTEIN"/>
    <property type="match status" value="1"/>
</dbReference>
<evidence type="ECO:0000256" key="8">
    <source>
        <dbReference type="ARBA" id="ARBA00023136"/>
    </source>
</evidence>
<evidence type="ECO:0000313" key="15">
    <source>
        <dbReference type="RefSeq" id="XP_022723748.1"/>
    </source>
</evidence>
<dbReference type="GeneID" id="111280549"/>
<evidence type="ECO:0000256" key="9">
    <source>
        <dbReference type="ARBA" id="ARBA00038341"/>
    </source>
</evidence>